<name>A0A6M4JAI9_9MOLU</name>
<dbReference type="Gene3D" id="3.100.10.10">
    <property type="match status" value="1"/>
</dbReference>
<gene>
    <name evidence="4 7" type="primary">rplO</name>
    <name evidence="7" type="ORF">HLA92_00795</name>
</gene>
<comment type="function">
    <text evidence="4">Binds to the 23S rRNA.</text>
</comment>
<dbReference type="KEGG" id="mmio:HLA92_00795"/>
<dbReference type="Proteomes" id="UP000502118">
    <property type="component" value="Chromosome"/>
</dbReference>
<evidence type="ECO:0000256" key="2">
    <source>
        <dbReference type="ARBA" id="ARBA00022980"/>
    </source>
</evidence>
<dbReference type="InterPro" id="IPR005749">
    <property type="entry name" value="Ribosomal_uL15_bac-type"/>
</dbReference>
<comment type="similarity">
    <text evidence="1 4">Belongs to the universal ribosomal protein uL15 family.</text>
</comment>
<proteinExistence type="inferred from homology"/>
<evidence type="ECO:0000313" key="7">
    <source>
        <dbReference type="EMBL" id="QJR43983.1"/>
    </source>
</evidence>
<accession>A0A6M4JAI9</accession>
<evidence type="ECO:0000256" key="1">
    <source>
        <dbReference type="ARBA" id="ARBA00007320"/>
    </source>
</evidence>
<evidence type="ECO:0000256" key="3">
    <source>
        <dbReference type="ARBA" id="ARBA00023274"/>
    </source>
</evidence>
<dbReference type="GO" id="GO:0022625">
    <property type="term" value="C:cytosolic large ribosomal subunit"/>
    <property type="evidence" value="ECO:0007669"/>
    <property type="project" value="TreeGrafter"/>
</dbReference>
<keyword evidence="3 4" id="KW-0687">Ribonucleoprotein</keyword>
<dbReference type="HAMAP" id="MF_01341">
    <property type="entry name" value="Ribosomal_uL15"/>
    <property type="match status" value="1"/>
</dbReference>
<dbReference type="InterPro" id="IPR021131">
    <property type="entry name" value="Ribosomal_uL15/eL18"/>
</dbReference>
<dbReference type="EMBL" id="CP053097">
    <property type="protein sequence ID" value="QJR43983.1"/>
    <property type="molecule type" value="Genomic_DNA"/>
</dbReference>
<dbReference type="RefSeq" id="WP_171112576.1">
    <property type="nucleotide sequence ID" value="NZ_CP053097.1"/>
</dbReference>
<evidence type="ECO:0000313" key="8">
    <source>
        <dbReference type="Proteomes" id="UP000502118"/>
    </source>
</evidence>
<dbReference type="SUPFAM" id="SSF52080">
    <property type="entry name" value="Ribosomal proteins L15p and L18e"/>
    <property type="match status" value="1"/>
</dbReference>
<organism evidence="7 8">
    <name type="scientific">Mycoplasma miroungirhinis</name>
    <dbReference type="NCBI Taxonomy" id="754516"/>
    <lineage>
        <taxon>Bacteria</taxon>
        <taxon>Bacillati</taxon>
        <taxon>Mycoplasmatota</taxon>
        <taxon>Mollicutes</taxon>
        <taxon>Mycoplasmataceae</taxon>
        <taxon>Mycoplasma</taxon>
    </lineage>
</organism>
<evidence type="ECO:0000256" key="4">
    <source>
        <dbReference type="HAMAP-Rule" id="MF_01341"/>
    </source>
</evidence>
<dbReference type="PANTHER" id="PTHR12934:SF11">
    <property type="entry name" value="LARGE RIBOSOMAL SUBUNIT PROTEIN UL15M"/>
    <property type="match status" value="1"/>
</dbReference>
<dbReference type="InterPro" id="IPR036227">
    <property type="entry name" value="Ribosomal_uL15/eL18_sf"/>
</dbReference>
<dbReference type="Pfam" id="PF00828">
    <property type="entry name" value="Ribosomal_L27A"/>
    <property type="match status" value="1"/>
</dbReference>
<dbReference type="PANTHER" id="PTHR12934">
    <property type="entry name" value="50S RIBOSOMAL PROTEIN L15"/>
    <property type="match status" value="1"/>
</dbReference>
<dbReference type="GO" id="GO:0003735">
    <property type="term" value="F:structural constituent of ribosome"/>
    <property type="evidence" value="ECO:0007669"/>
    <property type="project" value="InterPro"/>
</dbReference>
<dbReference type="AlphaFoldDB" id="A0A6M4JAI9"/>
<feature type="domain" description="Large ribosomal subunit protein uL15/eL18" evidence="6">
    <location>
        <begin position="75"/>
        <end position="145"/>
    </location>
</feature>
<evidence type="ECO:0000256" key="5">
    <source>
        <dbReference type="SAM" id="MobiDB-lite"/>
    </source>
</evidence>
<feature type="region of interest" description="Disordered" evidence="5">
    <location>
        <begin position="1"/>
        <end position="51"/>
    </location>
</feature>
<dbReference type="GO" id="GO:0006412">
    <property type="term" value="P:translation"/>
    <property type="evidence" value="ECO:0007669"/>
    <property type="project" value="UniProtKB-UniRule"/>
</dbReference>
<dbReference type="InterPro" id="IPR030878">
    <property type="entry name" value="Ribosomal_uL15"/>
</dbReference>
<comment type="subunit">
    <text evidence="4">Part of the 50S ribosomal subunit.</text>
</comment>
<keyword evidence="2 4" id="KW-0689">Ribosomal protein</keyword>
<dbReference type="GO" id="GO:0019843">
    <property type="term" value="F:rRNA binding"/>
    <property type="evidence" value="ECO:0007669"/>
    <property type="project" value="UniProtKB-UniRule"/>
</dbReference>
<keyword evidence="8" id="KW-1185">Reference proteome</keyword>
<keyword evidence="4" id="KW-0694">RNA-binding</keyword>
<reference evidence="7 8" key="1">
    <citation type="submission" date="2020-05" db="EMBL/GenBank/DDBJ databases">
        <title>Novel Mycoplasma species detected in Mirounga angustirostris (northern elephant seal) from the USA.</title>
        <authorList>
            <person name="Volokhov D.V."/>
        </authorList>
    </citation>
    <scope>NUCLEOTIDE SEQUENCE [LARGE SCALE GENOMIC DNA]</scope>
    <source>
        <strain evidence="7 8">Mirounga ES2806-NAS</strain>
    </source>
</reference>
<keyword evidence="4" id="KW-0699">rRNA-binding</keyword>
<sequence length="147" mass="16476">MQKLNNLKYTPGARKDKHRVGRGHAAGKGKQAGRGQSGQTKRNNVRLGFEGGQNPWFRRLPKRGFKNVNHVEFQVVNLDQLEIKFTNNETVSFETLFNKGLIKHYDQPVKILGRGEITKPLILTDIDAISKTAENAIIKAGGKIEVE</sequence>
<evidence type="ECO:0000259" key="6">
    <source>
        <dbReference type="Pfam" id="PF00828"/>
    </source>
</evidence>
<dbReference type="NCBIfam" id="TIGR01071">
    <property type="entry name" value="rplO_bact"/>
    <property type="match status" value="1"/>
</dbReference>
<protein>
    <recommendedName>
        <fullName evidence="4">Large ribosomal subunit protein uL15</fullName>
    </recommendedName>
</protein>
<feature type="compositionally biased region" description="Basic residues" evidence="5">
    <location>
        <begin position="15"/>
        <end position="27"/>
    </location>
</feature>